<dbReference type="Gene3D" id="3.40.30.10">
    <property type="entry name" value="Glutaredoxin"/>
    <property type="match status" value="1"/>
</dbReference>
<evidence type="ECO:0000313" key="8">
    <source>
        <dbReference type="Proteomes" id="UP000594468"/>
    </source>
</evidence>
<comment type="similarity">
    <text evidence="1">Belongs to the SCO1/2 family.</text>
</comment>
<gene>
    <name evidence="7" type="ORF">G4Y79_01710</name>
</gene>
<dbReference type="InterPro" id="IPR036249">
    <property type="entry name" value="Thioredoxin-like_sf"/>
</dbReference>
<feature type="binding site" evidence="3">
    <location>
        <position position="75"/>
    </location>
    <ligand>
        <name>Cu cation</name>
        <dbReference type="ChEBI" id="CHEBI:23378"/>
    </ligand>
</feature>
<dbReference type="PROSITE" id="PS51257">
    <property type="entry name" value="PROKAR_LIPOPROTEIN"/>
    <property type="match status" value="1"/>
</dbReference>
<evidence type="ECO:0000256" key="1">
    <source>
        <dbReference type="ARBA" id="ARBA00010996"/>
    </source>
</evidence>
<sequence length="209" mass="23277">MLSSLIRGTILIFIVFTITACSNTSETNDVIEGYGGTALDEVAPDFELSDQSGQVIHLSEYQGKVVVLTFFDSRCEDVCPLTGYQFVQTYQALGDYTDSVVLMAINVNLEANTLEDLSAASQHWSLDEIPNWHFLTGQAEKLEPVWAAYHIDVVPSEEDITHTPGVYMIDPQGQLRWYISTPFVTPGTPAPSRPLHELLLLRIEQILNN</sequence>
<dbReference type="InterPro" id="IPR003782">
    <property type="entry name" value="SCO1/SenC"/>
</dbReference>
<dbReference type="Pfam" id="PF02630">
    <property type="entry name" value="SCO1-SenC"/>
    <property type="match status" value="1"/>
</dbReference>
<feature type="binding site" evidence="3">
    <location>
        <position position="162"/>
    </location>
    <ligand>
        <name>Cu cation</name>
        <dbReference type="ChEBI" id="CHEBI:23378"/>
    </ligand>
</feature>
<feature type="signal peptide" evidence="5">
    <location>
        <begin position="1"/>
        <end position="20"/>
    </location>
</feature>
<feature type="domain" description="Thioredoxin" evidence="6">
    <location>
        <begin position="37"/>
        <end position="208"/>
    </location>
</feature>
<proteinExistence type="inferred from homology"/>
<keyword evidence="4" id="KW-1015">Disulfide bond</keyword>
<keyword evidence="8" id="KW-1185">Reference proteome</keyword>
<feature type="chain" id="PRO_5032883899" evidence="5">
    <location>
        <begin position="21"/>
        <end position="209"/>
    </location>
</feature>
<evidence type="ECO:0000256" key="2">
    <source>
        <dbReference type="ARBA" id="ARBA00023008"/>
    </source>
</evidence>
<keyword evidence="3" id="KW-0479">Metal-binding</keyword>
<evidence type="ECO:0000259" key="6">
    <source>
        <dbReference type="PROSITE" id="PS51352"/>
    </source>
</evidence>
<name>A0A7S8E9Y2_9CHLR</name>
<dbReference type="GO" id="GO:0046872">
    <property type="term" value="F:metal ion binding"/>
    <property type="evidence" value="ECO:0007669"/>
    <property type="project" value="UniProtKB-KW"/>
</dbReference>
<dbReference type="Proteomes" id="UP000594468">
    <property type="component" value="Chromosome"/>
</dbReference>
<keyword evidence="5" id="KW-0732">Signal</keyword>
<evidence type="ECO:0000313" key="7">
    <source>
        <dbReference type="EMBL" id="QPC83118.1"/>
    </source>
</evidence>
<dbReference type="RefSeq" id="WP_195171187.1">
    <property type="nucleotide sequence ID" value="NZ_CP062983.1"/>
</dbReference>
<organism evidence="7 8">
    <name type="scientific">Phototrophicus methaneseepsis</name>
    <dbReference type="NCBI Taxonomy" id="2710758"/>
    <lineage>
        <taxon>Bacteria</taxon>
        <taxon>Bacillati</taxon>
        <taxon>Chloroflexota</taxon>
        <taxon>Candidatus Thermofontia</taxon>
        <taxon>Phototrophicales</taxon>
        <taxon>Phototrophicaceae</taxon>
        <taxon>Phototrophicus</taxon>
    </lineage>
</organism>
<keyword evidence="2 3" id="KW-0186">Copper</keyword>
<dbReference type="PROSITE" id="PS51352">
    <property type="entry name" value="THIOREDOXIN_2"/>
    <property type="match status" value="1"/>
</dbReference>
<evidence type="ECO:0000256" key="5">
    <source>
        <dbReference type="SAM" id="SignalP"/>
    </source>
</evidence>
<protein>
    <submittedName>
        <fullName evidence="7">SCO family protein</fullName>
    </submittedName>
</protein>
<evidence type="ECO:0000256" key="3">
    <source>
        <dbReference type="PIRSR" id="PIRSR603782-1"/>
    </source>
</evidence>
<dbReference type="EMBL" id="CP062983">
    <property type="protein sequence ID" value="QPC83118.1"/>
    <property type="molecule type" value="Genomic_DNA"/>
</dbReference>
<feature type="disulfide bond" description="Redox-active" evidence="4">
    <location>
        <begin position="75"/>
        <end position="79"/>
    </location>
</feature>
<dbReference type="SUPFAM" id="SSF52833">
    <property type="entry name" value="Thioredoxin-like"/>
    <property type="match status" value="1"/>
</dbReference>
<evidence type="ECO:0000256" key="4">
    <source>
        <dbReference type="PIRSR" id="PIRSR603782-2"/>
    </source>
</evidence>
<feature type="binding site" evidence="3">
    <location>
        <position position="79"/>
    </location>
    <ligand>
        <name>Cu cation</name>
        <dbReference type="ChEBI" id="CHEBI:23378"/>
    </ligand>
</feature>
<dbReference type="PANTHER" id="PTHR12151:SF25">
    <property type="entry name" value="LINALOOL DEHYDRATASE_ISOMERASE DOMAIN-CONTAINING PROTEIN"/>
    <property type="match status" value="1"/>
</dbReference>
<dbReference type="KEGG" id="pmet:G4Y79_01710"/>
<dbReference type="PANTHER" id="PTHR12151">
    <property type="entry name" value="ELECTRON TRANSPORT PROTIN SCO1/SENC FAMILY MEMBER"/>
    <property type="match status" value="1"/>
</dbReference>
<dbReference type="CDD" id="cd02968">
    <property type="entry name" value="SCO"/>
    <property type="match status" value="1"/>
</dbReference>
<reference evidence="7 8" key="1">
    <citation type="submission" date="2020-02" db="EMBL/GenBank/DDBJ databases">
        <authorList>
            <person name="Zheng R.K."/>
            <person name="Sun C.M."/>
        </authorList>
    </citation>
    <scope>NUCLEOTIDE SEQUENCE [LARGE SCALE GENOMIC DNA]</scope>
    <source>
        <strain evidence="8">rifampicinis</strain>
    </source>
</reference>
<dbReference type="AlphaFoldDB" id="A0A7S8E9Y2"/>
<accession>A0A7S8E9Y2</accession>
<dbReference type="InterPro" id="IPR013766">
    <property type="entry name" value="Thioredoxin_domain"/>
</dbReference>